<evidence type="ECO:0000259" key="1">
    <source>
        <dbReference type="Pfam" id="PF00535"/>
    </source>
</evidence>
<accession>A0AAC9LJ78</accession>
<dbReference type="Pfam" id="PF00535">
    <property type="entry name" value="Glycos_transf_2"/>
    <property type="match status" value="1"/>
</dbReference>
<dbReference type="PANTHER" id="PTHR22916:SF3">
    <property type="entry name" value="UDP-GLCNAC:BETAGAL BETA-1,3-N-ACETYLGLUCOSAMINYLTRANSFERASE-LIKE PROTEIN 1"/>
    <property type="match status" value="1"/>
</dbReference>
<evidence type="ECO:0000313" key="3">
    <source>
        <dbReference type="Proteomes" id="UP000187506"/>
    </source>
</evidence>
<dbReference type="GO" id="GO:0016758">
    <property type="term" value="F:hexosyltransferase activity"/>
    <property type="evidence" value="ECO:0007669"/>
    <property type="project" value="UniProtKB-ARBA"/>
</dbReference>
<gene>
    <name evidence="2" type="ORF">BWR22_04980</name>
</gene>
<dbReference type="KEGG" id="lvn:BWR22_04980"/>
<dbReference type="InterPro" id="IPR001173">
    <property type="entry name" value="Glyco_trans_2-like"/>
</dbReference>
<dbReference type="SUPFAM" id="SSF53448">
    <property type="entry name" value="Nucleotide-diphospho-sugar transferases"/>
    <property type="match status" value="1"/>
</dbReference>
<dbReference type="EMBL" id="CP019352">
    <property type="protein sequence ID" value="APX99690.1"/>
    <property type="molecule type" value="Genomic_DNA"/>
</dbReference>
<reference evidence="2 3" key="1">
    <citation type="submission" date="2017-01" db="EMBL/GenBank/DDBJ databases">
        <title>Complete genome of Lacinutrix venerupis DOK2-8 isolated from seawater in Dokdo.</title>
        <authorList>
            <person name="Chi W.-J."/>
            <person name="Kim J.H."/>
        </authorList>
    </citation>
    <scope>NUCLEOTIDE SEQUENCE [LARGE SCALE GENOMIC DNA]</scope>
    <source>
        <strain evidence="2 3">DOK2-8</strain>
    </source>
</reference>
<sequence>MKPLLTICCTTFNQEKYIEQTLEGFYLQKTNFPIEIQIHDDASTDSTPEILKRHAEKDSRIKLILQTENKYSQHIMPWWHYSFPQACGKYIALCEGDDYWVDPLKLQKQVDFLEANSNYVISWTNYKIFNGTDFSLNSFGHTKEITTIDYNNIFSPYCTLTLTAVFKKEALDLELLKSFKHSKDNSLYIVLLKKGKGVFIDVLSSVYRVHEGGVYSLQSNFFKNYSSYLNVLEVTNAVPESKTANINKVVKSLGNATMYEVLKLKSKGEKVTENQLDFMKTYLKKADFKTKIKYYKKLFKYKFLK</sequence>
<organism evidence="2 3">
    <name type="scientific">Lacinutrix venerupis</name>
    <dbReference type="NCBI Taxonomy" id="1486034"/>
    <lineage>
        <taxon>Bacteria</taxon>
        <taxon>Pseudomonadati</taxon>
        <taxon>Bacteroidota</taxon>
        <taxon>Flavobacteriia</taxon>
        <taxon>Flavobacteriales</taxon>
        <taxon>Flavobacteriaceae</taxon>
        <taxon>Lacinutrix</taxon>
    </lineage>
</organism>
<evidence type="ECO:0000313" key="2">
    <source>
        <dbReference type="EMBL" id="APX99690.1"/>
    </source>
</evidence>
<dbReference type="Gene3D" id="3.90.550.10">
    <property type="entry name" value="Spore Coat Polysaccharide Biosynthesis Protein SpsA, Chain A"/>
    <property type="match status" value="1"/>
</dbReference>
<dbReference type="AlphaFoldDB" id="A0AAC9LJ78"/>
<dbReference type="Proteomes" id="UP000187506">
    <property type="component" value="Chromosome"/>
</dbReference>
<proteinExistence type="predicted"/>
<name>A0AAC9LJ78_9FLAO</name>
<dbReference type="InterPro" id="IPR029044">
    <property type="entry name" value="Nucleotide-diphossugar_trans"/>
</dbReference>
<protein>
    <recommendedName>
        <fullName evidence="1">Glycosyltransferase 2-like domain-containing protein</fullName>
    </recommendedName>
</protein>
<dbReference type="RefSeq" id="WP_076732319.1">
    <property type="nucleotide sequence ID" value="NZ_CP019352.1"/>
</dbReference>
<dbReference type="PANTHER" id="PTHR22916">
    <property type="entry name" value="GLYCOSYLTRANSFERASE"/>
    <property type="match status" value="1"/>
</dbReference>
<keyword evidence="3" id="KW-1185">Reference proteome</keyword>
<feature type="domain" description="Glycosyltransferase 2-like" evidence="1">
    <location>
        <begin position="7"/>
        <end position="145"/>
    </location>
</feature>